<dbReference type="Gene3D" id="1.25.40.10">
    <property type="entry name" value="Tetratricopeptide repeat domain"/>
    <property type="match status" value="3"/>
</dbReference>
<feature type="compositionally biased region" description="Pro residues" evidence="1">
    <location>
        <begin position="147"/>
        <end position="158"/>
    </location>
</feature>
<dbReference type="Pfam" id="PF25000">
    <property type="entry name" value="DUF7779"/>
    <property type="match status" value="1"/>
</dbReference>
<protein>
    <submittedName>
        <fullName evidence="3">ATP-binding protein</fullName>
    </submittedName>
</protein>
<keyword evidence="3" id="KW-0067">ATP-binding</keyword>
<dbReference type="PROSITE" id="PS50104">
    <property type="entry name" value="TIR"/>
    <property type="match status" value="1"/>
</dbReference>
<dbReference type="GO" id="GO:0007165">
    <property type="term" value="P:signal transduction"/>
    <property type="evidence" value="ECO:0007669"/>
    <property type="project" value="InterPro"/>
</dbReference>
<sequence>MAEERRQTDLLISFIRQDQAWAGWVGTVLTRAGMTVARQWWDFSPDQDYDDLAGQSVREASTIVVLLSPAFANSLYASREWLVALRQRTSDGSPVIAVVVEPAPVPEVLRFDRIIDLAAAEQDEELARTLIVDGIVPLSMRDSRPPGAAPPPRFPGRPAPIQNLPPRNPNFTGRVAEIDRLHAAISARLGPAVVTPAQTVHGLGGIGKTQLLIEYAYRFAVEYDIIWWIPAEQNESISTAITGLASQMAITQHNFVDDTVTAVWNALTQRGRWLLIFDNADSPEQIEKYWPPQSGHVLISSRNPSWRRVAAPVELPVMRESEAVAFLGKRLRGDQGPDGSAAAEDDRRAVAWRLGYLPLVLEQAAAYMEDTGLEPADYLELLAEVGEREMLDRGRPAFHQDNMNRTLDLSTEEIRKSPEAAALLTLCSFLYPDDLPRDLLARHIGKMPRELRRDLSVRLRFDDAVGVLSRYSIVSAANRGMRIHRLVQSYARERLSNEEQVTWINAIAAWIITIAPTDDLRIDSRNQADRLVPHVRGLVDHLKLLLDTDAASGIEVPIFVRLFDLAGVYLHRVGRLADADGALRRALTLIEYLPPGPDRALQEARLRSKLGGVLHDQASPGAVEQLLDALREAESSGVAPAKTATIRSRYGRYLQETGKLRPAEEELERALADASGGYPSDSPVIAAICSNLGRTLQDLGRMPDAQVQYEKALAITGRRFGENDVRVPPRRNDLAGVLQYRGFFEDAVRQLESALDATCTAYGARRIPQALPIFVNLGAVRHDLGDHAGAHDAFEEALTVVEALGLADHASSAVLYTNIGALLLAEGRGEASEQWHRRALGVIREPGPRTGTWILVIQNNLGPALYMSNRAEEALDTLGEALRTCERTFGPDHPRTAAVRSAFGNTLLRLGQPRAAASEQRTAIDDTEPKYGSDHHRMAVYRNNLGLAIHALGRHDEARREFAEAERIAFAKFGPDHPGVRLITGNIVLLDAGEPPVAELHVTLRIHQRLRAVDG</sequence>
<evidence type="ECO:0000313" key="4">
    <source>
        <dbReference type="Proteomes" id="UP000623608"/>
    </source>
</evidence>
<dbReference type="Pfam" id="PF13374">
    <property type="entry name" value="TPR_10"/>
    <property type="match status" value="2"/>
</dbReference>
<dbReference type="PANTHER" id="PTHR46082:SF6">
    <property type="entry name" value="AAA+ ATPASE DOMAIN-CONTAINING PROTEIN-RELATED"/>
    <property type="match status" value="1"/>
</dbReference>
<dbReference type="SUPFAM" id="SSF52200">
    <property type="entry name" value="Toll/Interleukin receptor TIR domain"/>
    <property type="match status" value="1"/>
</dbReference>
<dbReference type="Pfam" id="PF13424">
    <property type="entry name" value="TPR_12"/>
    <property type="match status" value="2"/>
</dbReference>
<accession>A0A919NNP4</accession>
<name>A0A919NNP4_9ACTN</name>
<dbReference type="InterPro" id="IPR000157">
    <property type="entry name" value="TIR_dom"/>
</dbReference>
<dbReference type="EMBL" id="BOMY01000033">
    <property type="protein sequence ID" value="GIF22224.1"/>
    <property type="molecule type" value="Genomic_DNA"/>
</dbReference>
<dbReference type="AlphaFoldDB" id="A0A919NNP4"/>
<reference evidence="3" key="1">
    <citation type="submission" date="2021-01" db="EMBL/GenBank/DDBJ databases">
        <title>Whole genome shotgun sequence of Actinoplanes tereljensis NBRC 105297.</title>
        <authorList>
            <person name="Komaki H."/>
            <person name="Tamura T."/>
        </authorList>
    </citation>
    <scope>NUCLEOTIDE SEQUENCE</scope>
    <source>
        <strain evidence="3">NBRC 105297</strain>
    </source>
</reference>
<evidence type="ECO:0000256" key="1">
    <source>
        <dbReference type="SAM" id="MobiDB-lite"/>
    </source>
</evidence>
<dbReference type="InterPro" id="IPR056681">
    <property type="entry name" value="DUF7779"/>
</dbReference>
<dbReference type="InterPro" id="IPR011990">
    <property type="entry name" value="TPR-like_helical_dom_sf"/>
</dbReference>
<dbReference type="InterPro" id="IPR053137">
    <property type="entry name" value="NLR-like"/>
</dbReference>
<dbReference type="GO" id="GO:0005524">
    <property type="term" value="F:ATP binding"/>
    <property type="evidence" value="ECO:0007669"/>
    <property type="project" value="UniProtKB-KW"/>
</dbReference>
<feature type="domain" description="TIR" evidence="2">
    <location>
        <begin position="6"/>
        <end position="134"/>
    </location>
</feature>
<feature type="region of interest" description="Disordered" evidence="1">
    <location>
        <begin position="142"/>
        <end position="164"/>
    </location>
</feature>
<dbReference type="Gene3D" id="3.40.50.10140">
    <property type="entry name" value="Toll/interleukin-1 receptor homology (TIR) domain"/>
    <property type="match status" value="1"/>
</dbReference>
<dbReference type="SUPFAM" id="SSF48452">
    <property type="entry name" value="TPR-like"/>
    <property type="match status" value="3"/>
</dbReference>
<dbReference type="NCBIfam" id="NF040586">
    <property type="entry name" value="FxSxx_TPR"/>
    <property type="match status" value="1"/>
</dbReference>
<evidence type="ECO:0000259" key="2">
    <source>
        <dbReference type="PROSITE" id="PS50104"/>
    </source>
</evidence>
<dbReference type="InterPro" id="IPR035897">
    <property type="entry name" value="Toll_tir_struct_dom_sf"/>
</dbReference>
<dbReference type="SMART" id="SM00028">
    <property type="entry name" value="TPR"/>
    <property type="match status" value="5"/>
</dbReference>
<gene>
    <name evidence="3" type="ORF">Ate02nite_49540</name>
</gene>
<keyword evidence="4" id="KW-1185">Reference proteome</keyword>
<dbReference type="SUPFAM" id="SSF52540">
    <property type="entry name" value="P-loop containing nucleoside triphosphate hydrolases"/>
    <property type="match status" value="1"/>
</dbReference>
<dbReference type="Pfam" id="PF13676">
    <property type="entry name" value="TIR_2"/>
    <property type="match status" value="1"/>
</dbReference>
<dbReference type="PANTHER" id="PTHR46082">
    <property type="entry name" value="ATP/GTP-BINDING PROTEIN-RELATED"/>
    <property type="match status" value="1"/>
</dbReference>
<dbReference type="InterPro" id="IPR027417">
    <property type="entry name" value="P-loop_NTPase"/>
</dbReference>
<dbReference type="Gene3D" id="3.40.50.300">
    <property type="entry name" value="P-loop containing nucleotide triphosphate hydrolases"/>
    <property type="match status" value="1"/>
</dbReference>
<evidence type="ECO:0000313" key="3">
    <source>
        <dbReference type="EMBL" id="GIF22224.1"/>
    </source>
</evidence>
<organism evidence="3 4">
    <name type="scientific">Paractinoplanes tereljensis</name>
    <dbReference type="NCBI Taxonomy" id="571912"/>
    <lineage>
        <taxon>Bacteria</taxon>
        <taxon>Bacillati</taxon>
        <taxon>Actinomycetota</taxon>
        <taxon>Actinomycetes</taxon>
        <taxon>Micromonosporales</taxon>
        <taxon>Micromonosporaceae</taxon>
        <taxon>Paractinoplanes</taxon>
    </lineage>
</organism>
<keyword evidence="3" id="KW-0547">Nucleotide-binding</keyword>
<comment type="caution">
    <text evidence="3">The sequence shown here is derived from an EMBL/GenBank/DDBJ whole genome shotgun (WGS) entry which is preliminary data.</text>
</comment>
<dbReference type="InterPro" id="IPR019734">
    <property type="entry name" value="TPR_rpt"/>
</dbReference>
<proteinExistence type="predicted"/>
<dbReference type="Proteomes" id="UP000623608">
    <property type="component" value="Unassembled WGS sequence"/>
</dbReference>